<evidence type="ECO:0000259" key="2">
    <source>
        <dbReference type="SMART" id="SM00849"/>
    </source>
</evidence>
<dbReference type="Gene3D" id="3.60.15.10">
    <property type="entry name" value="Ribonuclease Z/Hydroxyacylglutathione hydrolase-like"/>
    <property type="match status" value="1"/>
</dbReference>
<reference evidence="3 4" key="2">
    <citation type="journal article" date="2003" name="Infect. Immun.">
        <title>Characterization and pathogenic significance of Vibrio vulnificus antigens preferentially expressed in septicemic patients.</title>
        <authorList>
            <person name="Kim Y.R."/>
            <person name="Lee S.E."/>
            <person name="Kim C.M."/>
            <person name="Kim S.Y."/>
            <person name="Shin E.K."/>
            <person name="Shin D.H."/>
            <person name="Chung S.S."/>
            <person name="Choy H.E."/>
            <person name="Progulske-Fox A."/>
            <person name="Hillman J.D."/>
            <person name="Handfield M."/>
            <person name="Rhee J.H."/>
        </authorList>
    </citation>
    <scope>NUCLEOTIDE SEQUENCE [LARGE SCALE GENOMIC DNA]</scope>
    <source>
        <strain evidence="3 4">CMCP6</strain>
    </source>
</reference>
<protein>
    <submittedName>
        <fullName evidence="3">Beta-lactamase-related protein</fullName>
    </submittedName>
</protein>
<feature type="domain" description="Metallo-beta-lactamase" evidence="2">
    <location>
        <begin position="111"/>
        <end position="305"/>
    </location>
</feature>
<reference evidence="4" key="1">
    <citation type="submission" date="2002-12" db="EMBL/GenBank/DDBJ databases">
        <title>Complete genome sequence of Vibrio vulnificus CMCP6.</title>
        <authorList>
            <person name="Rhee J.H."/>
            <person name="Kim S.Y."/>
            <person name="Chung S.S."/>
            <person name="Kim J.J."/>
            <person name="Moon Y.H."/>
            <person name="Jeong H."/>
            <person name="Choy H.E."/>
        </authorList>
    </citation>
    <scope>NUCLEOTIDE SEQUENCE [LARGE SCALE GENOMIC DNA]</scope>
    <source>
        <strain evidence="4">CMCP6</strain>
    </source>
</reference>
<dbReference type="PANTHER" id="PTHR42951">
    <property type="entry name" value="METALLO-BETA-LACTAMASE DOMAIN-CONTAINING"/>
    <property type="match status" value="1"/>
</dbReference>
<evidence type="ECO:0000256" key="1">
    <source>
        <dbReference type="SAM" id="SignalP"/>
    </source>
</evidence>
<dbReference type="PANTHER" id="PTHR42951:SF22">
    <property type="entry name" value="METALLO BETA-LACTAMASE SUPERFAMILY LIPOPROTEIN"/>
    <property type="match status" value="1"/>
</dbReference>
<dbReference type="SUPFAM" id="SSF56281">
    <property type="entry name" value="Metallo-hydrolase/oxidoreductase"/>
    <property type="match status" value="1"/>
</dbReference>
<dbReference type="InterPro" id="IPR050855">
    <property type="entry name" value="NDM-1-like"/>
</dbReference>
<dbReference type="KEGG" id="vvu:VV2_1502"/>
<dbReference type="EMBL" id="AE016796">
    <property type="protein sequence ID" value="AAO08367.2"/>
    <property type="molecule type" value="Genomic_DNA"/>
</dbReference>
<dbReference type="Proteomes" id="UP000002275">
    <property type="component" value="Chromosome II"/>
</dbReference>
<feature type="chain" id="PRO_5017987266" evidence="1">
    <location>
        <begin position="41"/>
        <end position="394"/>
    </location>
</feature>
<organism evidence="3 4">
    <name type="scientific">Vibrio vulnificus (strain CMCP6)</name>
    <dbReference type="NCBI Taxonomy" id="216895"/>
    <lineage>
        <taxon>Bacteria</taxon>
        <taxon>Pseudomonadati</taxon>
        <taxon>Pseudomonadota</taxon>
        <taxon>Gammaproteobacteria</taxon>
        <taxon>Vibrionales</taxon>
        <taxon>Vibrionaceae</taxon>
        <taxon>Vibrio</taxon>
    </lineage>
</organism>
<sequence>MIYVILIYLFPHLMRREKMKRFTFALAPITAALLSFNAGAANHNHSHDQQRAIVFPGETVQSTLPSEVEPSATQALKVGQKINNLYERQFDDSKATVQKLGKNTYWIGVNYYNSTVIVNEDSVMLIDPLGDGRIDALFKGVQSITNKPITTIMYSHYHLDHVGGGNQLVELIKQNYPSVNKVRVIASQAVANKIAQHAETNENGVKTTKVPAPTDVYDLRKPKVVKFGSVKVHLIAPAGSGHTPDNTMILIPSDRVLHFADMINPDQLPFYNFAGAEHFHGYEDDLKNLLGKHLGWQWDFINGGHGNIGSKQDVKDLLQYIADVRAEVGKQLEVVPYTPMLSDGNHFVWFKRWQEEITRNVQTALASKYGHMYGFNAGVVETHAAMILADMIDH</sequence>
<gene>
    <name evidence="3" type="ordered locus">VV2_1502</name>
</gene>
<evidence type="ECO:0000313" key="3">
    <source>
        <dbReference type="EMBL" id="AAO08367.2"/>
    </source>
</evidence>
<proteinExistence type="predicted"/>
<dbReference type="InterPro" id="IPR001279">
    <property type="entry name" value="Metallo-B-lactamas"/>
</dbReference>
<dbReference type="Pfam" id="PF00753">
    <property type="entry name" value="Lactamase_B"/>
    <property type="match status" value="1"/>
</dbReference>
<reference evidence="3 4" key="3">
    <citation type="journal article" date="2011" name="Mol. Syst. Biol.">
        <title>Integrative genome-scale metabolic analysis of Vibrio vulnificus for drug targeting and discovery.</title>
        <authorList>
            <person name="Kim H.U."/>
            <person name="Kim S.Y."/>
            <person name="Jeong H."/>
            <person name="Kim T.Y."/>
            <person name="Kim J.J."/>
            <person name="Choy H.E."/>
            <person name="Yi K.Y."/>
            <person name="Rhee J.H."/>
            <person name="Lee S.Y."/>
        </authorList>
    </citation>
    <scope>NUCLEOTIDE SEQUENCE [LARGE SCALE GENOMIC DNA]</scope>
    <source>
        <strain evidence="3 4">CMCP6</strain>
    </source>
</reference>
<accession>A0A3Q0L0I3</accession>
<dbReference type="NCBIfam" id="NF033574">
    <property type="entry name" value="VarG_fam_MBL"/>
    <property type="match status" value="1"/>
</dbReference>
<keyword evidence="1" id="KW-0732">Signal</keyword>
<feature type="signal peptide" evidence="1">
    <location>
        <begin position="1"/>
        <end position="40"/>
    </location>
</feature>
<name>A0A3Q0L0I3_VIBVU</name>
<dbReference type="InterPro" id="IPR036866">
    <property type="entry name" value="RibonucZ/Hydroxyglut_hydro"/>
</dbReference>
<dbReference type="SMART" id="SM00849">
    <property type="entry name" value="Lactamase_B"/>
    <property type="match status" value="1"/>
</dbReference>
<evidence type="ECO:0000313" key="4">
    <source>
        <dbReference type="Proteomes" id="UP000002275"/>
    </source>
</evidence>
<dbReference type="AlphaFoldDB" id="A0A3Q0L0I3"/>